<feature type="chain" id="PRO_5027093489" evidence="3">
    <location>
        <begin position="31"/>
        <end position="231"/>
    </location>
</feature>
<keyword evidence="2" id="KW-1133">Transmembrane helix</keyword>
<feature type="transmembrane region" description="Helical" evidence="2">
    <location>
        <begin position="170"/>
        <end position="188"/>
    </location>
</feature>
<proteinExistence type="predicted"/>
<name>A0A6N7XZF0_9FIRM</name>
<evidence type="ECO:0000256" key="2">
    <source>
        <dbReference type="SAM" id="Phobius"/>
    </source>
</evidence>
<accession>A0A6N7XZF0</accession>
<feature type="compositionally biased region" description="Acidic residues" evidence="1">
    <location>
        <begin position="196"/>
        <end position="222"/>
    </location>
</feature>
<feature type="domain" description="Mobile element protein CD1107-like" evidence="4">
    <location>
        <begin position="63"/>
        <end position="196"/>
    </location>
</feature>
<dbReference type="Pfam" id="PF14283">
    <property type="entry name" value="CD1107-like"/>
    <property type="match status" value="1"/>
</dbReference>
<feature type="compositionally biased region" description="Acidic residues" evidence="1">
    <location>
        <begin position="142"/>
        <end position="157"/>
    </location>
</feature>
<gene>
    <name evidence="5" type="ORF">FYJ25_07450</name>
</gene>
<feature type="region of interest" description="Disordered" evidence="1">
    <location>
        <begin position="37"/>
        <end position="76"/>
    </location>
</feature>
<dbReference type="EMBL" id="VULP01000012">
    <property type="protein sequence ID" value="MSU82191.1"/>
    <property type="molecule type" value="Genomic_DNA"/>
</dbReference>
<evidence type="ECO:0000313" key="5">
    <source>
        <dbReference type="EMBL" id="MSU82191.1"/>
    </source>
</evidence>
<dbReference type="RefSeq" id="WP_154580935.1">
    <property type="nucleotide sequence ID" value="NZ_VULP01000012.1"/>
</dbReference>
<evidence type="ECO:0000313" key="6">
    <source>
        <dbReference type="Proteomes" id="UP000433359"/>
    </source>
</evidence>
<dbReference type="Proteomes" id="UP000433359">
    <property type="component" value="Unassembled WGS sequence"/>
</dbReference>
<dbReference type="InterPro" id="IPR025376">
    <property type="entry name" value="CD1107-like_dom"/>
</dbReference>
<dbReference type="AlphaFoldDB" id="A0A6N7XZF0"/>
<feature type="region of interest" description="Disordered" evidence="1">
    <location>
        <begin position="131"/>
        <end position="164"/>
    </location>
</feature>
<feature type="signal peptide" evidence="3">
    <location>
        <begin position="1"/>
        <end position="30"/>
    </location>
</feature>
<reference evidence="5 6" key="1">
    <citation type="submission" date="2019-08" db="EMBL/GenBank/DDBJ databases">
        <title>In-depth cultivation of the pig gut microbiome towards novel bacterial diversity and tailored functional studies.</title>
        <authorList>
            <person name="Wylensek D."/>
            <person name="Hitch T.C.A."/>
            <person name="Clavel T."/>
        </authorList>
    </citation>
    <scope>NUCLEOTIDE SEQUENCE [LARGE SCALE GENOMIC DNA]</scope>
    <source>
        <strain evidence="5 6">BSM-383-APC-4H</strain>
    </source>
</reference>
<comment type="caution">
    <text evidence="5">The sequence shown here is derived from an EMBL/GenBank/DDBJ whole genome shotgun (WGS) entry which is preliminary data.</text>
</comment>
<sequence length="231" mass="25948">MVKWKKLNKKLVVLLTAAMMLFGSQATAFAYVDQGTEAAQEESTTETEEPVVEDTHTEENGDPFSVPGNGEVRDDITDDSSKEFLTIKTKNNNTFYIVIDRAATTNNVYMLSQIDEDDLKEFLDEDQQQTLETAPSVVLEDEHTDDTDSSMVVEEETQADKPDKTATNSGLFVILFLAVAGIAGYYYFKIYKPKQEDDDSENEGLEMDDGMETIDEDEESDNPEEKVESQE</sequence>
<feature type="compositionally biased region" description="Acidic residues" evidence="1">
    <location>
        <begin position="39"/>
        <end position="52"/>
    </location>
</feature>
<organism evidence="5 6">
    <name type="scientific">Anaerobutyricum soehngenii</name>
    <dbReference type="NCBI Taxonomy" id="105843"/>
    <lineage>
        <taxon>Bacteria</taxon>
        <taxon>Bacillati</taxon>
        <taxon>Bacillota</taxon>
        <taxon>Clostridia</taxon>
        <taxon>Lachnospirales</taxon>
        <taxon>Lachnospiraceae</taxon>
        <taxon>Anaerobutyricum</taxon>
    </lineage>
</organism>
<protein>
    <submittedName>
        <fullName evidence="5">DUF4366 domain-containing protein</fullName>
    </submittedName>
</protein>
<evidence type="ECO:0000256" key="1">
    <source>
        <dbReference type="SAM" id="MobiDB-lite"/>
    </source>
</evidence>
<evidence type="ECO:0000256" key="3">
    <source>
        <dbReference type="SAM" id="SignalP"/>
    </source>
</evidence>
<keyword evidence="2" id="KW-0472">Membrane</keyword>
<evidence type="ECO:0000259" key="4">
    <source>
        <dbReference type="Pfam" id="PF14283"/>
    </source>
</evidence>
<feature type="region of interest" description="Disordered" evidence="1">
    <location>
        <begin position="193"/>
        <end position="231"/>
    </location>
</feature>
<keyword evidence="3" id="KW-0732">Signal</keyword>
<keyword evidence="2" id="KW-0812">Transmembrane</keyword>